<feature type="compositionally biased region" description="Low complexity" evidence="1">
    <location>
        <begin position="41"/>
        <end position="50"/>
    </location>
</feature>
<sequence length="66" mass="6556">MLAACGPPRRALCATAPCTCLPCARGPLASTSPSVCGSRLAPSAAASSPSRTEPDPISHAKNPRAP</sequence>
<dbReference type="EMBL" id="CP144753">
    <property type="protein sequence ID" value="WVZ93949.1"/>
    <property type="molecule type" value="Genomic_DNA"/>
</dbReference>
<protein>
    <submittedName>
        <fullName evidence="2">Uncharacterized protein</fullName>
    </submittedName>
</protein>
<accession>A0AAQ3ULM7</accession>
<gene>
    <name evidence="2" type="ORF">U9M48_039898</name>
</gene>
<evidence type="ECO:0000313" key="3">
    <source>
        <dbReference type="Proteomes" id="UP001341281"/>
    </source>
</evidence>
<dbReference type="Proteomes" id="UP001341281">
    <property type="component" value="Chromosome 09"/>
</dbReference>
<reference evidence="2 3" key="1">
    <citation type="submission" date="2024-02" db="EMBL/GenBank/DDBJ databases">
        <title>High-quality chromosome-scale genome assembly of Pensacola bahiagrass (Paspalum notatum Flugge var. saurae).</title>
        <authorList>
            <person name="Vega J.M."/>
            <person name="Podio M."/>
            <person name="Orjuela J."/>
            <person name="Siena L.A."/>
            <person name="Pessino S.C."/>
            <person name="Combes M.C."/>
            <person name="Mariac C."/>
            <person name="Albertini E."/>
            <person name="Pupilli F."/>
            <person name="Ortiz J.P.A."/>
            <person name="Leblanc O."/>
        </authorList>
    </citation>
    <scope>NUCLEOTIDE SEQUENCE [LARGE SCALE GENOMIC DNA]</scope>
    <source>
        <strain evidence="2">R1</strain>
        <tissue evidence="2">Leaf</tissue>
    </source>
</reference>
<keyword evidence="3" id="KW-1185">Reference proteome</keyword>
<evidence type="ECO:0000256" key="1">
    <source>
        <dbReference type="SAM" id="MobiDB-lite"/>
    </source>
</evidence>
<evidence type="ECO:0000313" key="2">
    <source>
        <dbReference type="EMBL" id="WVZ93949.1"/>
    </source>
</evidence>
<organism evidence="2 3">
    <name type="scientific">Paspalum notatum var. saurae</name>
    <dbReference type="NCBI Taxonomy" id="547442"/>
    <lineage>
        <taxon>Eukaryota</taxon>
        <taxon>Viridiplantae</taxon>
        <taxon>Streptophyta</taxon>
        <taxon>Embryophyta</taxon>
        <taxon>Tracheophyta</taxon>
        <taxon>Spermatophyta</taxon>
        <taxon>Magnoliopsida</taxon>
        <taxon>Liliopsida</taxon>
        <taxon>Poales</taxon>
        <taxon>Poaceae</taxon>
        <taxon>PACMAD clade</taxon>
        <taxon>Panicoideae</taxon>
        <taxon>Andropogonodae</taxon>
        <taxon>Paspaleae</taxon>
        <taxon>Paspalinae</taxon>
        <taxon>Paspalum</taxon>
    </lineage>
</organism>
<feature type="region of interest" description="Disordered" evidence="1">
    <location>
        <begin position="30"/>
        <end position="66"/>
    </location>
</feature>
<proteinExistence type="predicted"/>
<dbReference type="AlphaFoldDB" id="A0AAQ3ULM7"/>
<name>A0AAQ3ULM7_PASNO</name>